<sequence>MKHKKSSSYTTFQNVIVFPGTVERLYSEALKYLRNNQFEKANQYFEEALQYEDDDEQLLSIYAYSLYESKSYEKAKEVCERLLSLGPSMYFEIMELYLSICLQLKEYKKVEKIISSLLEEGAIPQERLEQFKRLRELNATISEGMEKQEENTVVSQFELEQYELDVFLGFDASQQVKKINEMSYLNIRPILKQLKKIAEHSHTHPFVKSLILILMNEQKIDIELEMKKFNRMIVVNPSKIGLPTELPQYKMISNIVNEKLQQDPSILEMVEYLIAKHSIVTYPFEWLDFEPQKVAQNYIDFVYQMFGKNGGADEEIYRFIQELEKLSELQ</sequence>
<dbReference type="RefSeq" id="WP_208650106.1">
    <property type="nucleotide sequence ID" value="NZ_CP036528.1"/>
</dbReference>
<evidence type="ECO:0000313" key="2">
    <source>
        <dbReference type="EMBL" id="QBK26415.1"/>
    </source>
</evidence>
<gene>
    <name evidence="2" type="ORF">DKZ56_11405</name>
</gene>
<keyword evidence="3" id="KW-1185">Reference proteome</keyword>
<dbReference type="EMBL" id="CP036528">
    <property type="protein sequence ID" value="QBK26415.1"/>
    <property type="molecule type" value="Genomic_DNA"/>
</dbReference>
<dbReference type="PROSITE" id="PS50005">
    <property type="entry name" value="TPR"/>
    <property type="match status" value="1"/>
</dbReference>
<dbReference type="SUPFAM" id="SSF116965">
    <property type="entry name" value="Hypothetical protein MPN330"/>
    <property type="match status" value="1"/>
</dbReference>
<dbReference type="Proteomes" id="UP000291151">
    <property type="component" value="Chromosome"/>
</dbReference>
<proteinExistence type="predicted"/>
<evidence type="ECO:0000313" key="3">
    <source>
        <dbReference type="Proteomes" id="UP000291151"/>
    </source>
</evidence>
<organism evidence="2 3">
    <name type="scientific">Ureibacillus thermophilus</name>
    <dbReference type="NCBI Taxonomy" id="367743"/>
    <lineage>
        <taxon>Bacteria</taxon>
        <taxon>Bacillati</taxon>
        <taxon>Bacillota</taxon>
        <taxon>Bacilli</taxon>
        <taxon>Bacillales</taxon>
        <taxon>Caryophanaceae</taxon>
        <taxon>Ureibacillus</taxon>
    </lineage>
</organism>
<dbReference type="SUPFAM" id="SSF48452">
    <property type="entry name" value="TPR-like"/>
    <property type="match status" value="1"/>
</dbReference>
<dbReference type="AlphaFoldDB" id="A0A4P6UV48"/>
<dbReference type="KEGG" id="uth:DKZ56_11405"/>
<protein>
    <submittedName>
        <fullName evidence="2">Uncharacterized protein</fullName>
    </submittedName>
</protein>
<accession>A0A4P6UV48</accession>
<dbReference type="InterPro" id="IPR019734">
    <property type="entry name" value="TPR_rpt"/>
</dbReference>
<evidence type="ECO:0000256" key="1">
    <source>
        <dbReference type="PROSITE-ProRule" id="PRU00339"/>
    </source>
</evidence>
<reference evidence="2 3" key="1">
    <citation type="submission" date="2019-02" db="EMBL/GenBank/DDBJ databases">
        <title>Ureibacillus thermophilus.</title>
        <authorList>
            <person name="Sunny J.S."/>
            <person name="Natarajan A."/>
            <person name="Saleena L.M."/>
        </authorList>
    </citation>
    <scope>NUCLEOTIDE SEQUENCE [LARGE SCALE GENOMIC DNA]</scope>
    <source>
        <strain evidence="2 3">LM102</strain>
    </source>
</reference>
<dbReference type="InterPro" id="IPR011990">
    <property type="entry name" value="TPR-like_helical_dom_sf"/>
</dbReference>
<dbReference type="Pfam" id="PF14559">
    <property type="entry name" value="TPR_19"/>
    <property type="match status" value="1"/>
</dbReference>
<name>A0A4P6UV48_9BACL</name>
<feature type="repeat" description="TPR" evidence="1">
    <location>
        <begin position="22"/>
        <end position="55"/>
    </location>
</feature>
<dbReference type="Gene3D" id="1.25.40.10">
    <property type="entry name" value="Tetratricopeptide repeat domain"/>
    <property type="match status" value="1"/>
</dbReference>
<keyword evidence="1" id="KW-0802">TPR repeat</keyword>